<dbReference type="OrthoDB" id="112407at2"/>
<evidence type="ECO:0000256" key="1">
    <source>
        <dbReference type="SAM" id="MobiDB-lite"/>
    </source>
</evidence>
<organism evidence="3 4">
    <name type="scientific">Granulicella sibirica</name>
    <dbReference type="NCBI Taxonomy" id="2479048"/>
    <lineage>
        <taxon>Bacteria</taxon>
        <taxon>Pseudomonadati</taxon>
        <taxon>Acidobacteriota</taxon>
        <taxon>Terriglobia</taxon>
        <taxon>Terriglobales</taxon>
        <taxon>Acidobacteriaceae</taxon>
        <taxon>Granulicella</taxon>
    </lineage>
</organism>
<keyword evidence="2" id="KW-0472">Membrane</keyword>
<reference evidence="3 4" key="1">
    <citation type="submission" date="2018-11" db="EMBL/GenBank/DDBJ databases">
        <authorList>
            <person name="Mardanov A.V."/>
            <person name="Ravin N.V."/>
            <person name="Dedysh S.N."/>
        </authorList>
    </citation>
    <scope>NUCLEOTIDE SEQUENCE [LARGE SCALE GENOMIC DNA]</scope>
    <source>
        <strain evidence="3 4">AF10</strain>
    </source>
</reference>
<proteinExistence type="predicted"/>
<feature type="region of interest" description="Disordered" evidence="1">
    <location>
        <begin position="307"/>
        <end position="393"/>
    </location>
</feature>
<evidence type="ECO:0000313" key="3">
    <source>
        <dbReference type="EMBL" id="RXH57455.1"/>
    </source>
</evidence>
<comment type="caution">
    <text evidence="3">The sequence shown here is derived from an EMBL/GenBank/DDBJ whole genome shotgun (WGS) entry which is preliminary data.</text>
</comment>
<feature type="transmembrane region" description="Helical" evidence="2">
    <location>
        <begin position="260"/>
        <end position="280"/>
    </location>
</feature>
<evidence type="ECO:0000256" key="2">
    <source>
        <dbReference type="SAM" id="Phobius"/>
    </source>
</evidence>
<keyword evidence="2" id="KW-0812">Transmembrane</keyword>
<sequence length="393" mass="43368">MPSRSPLFRGLCLTLRHPRPFLWAYVFNAAIIWLATLSLHLQFADITRYSLGAERLISGFDLGTVLEVSRRMSLGPHGTVASSFVGIPIYVLVFFLLVPGTLLTYQTNSSIRLSGLLQQGLLSFWSFVRITFFTGLIAGPILGILGFLQSAYSKQIDNIITGAPSFVLDMTGALVVMLVAAFLRLYFDLVEIHTVAQSQTLMANGKPDRRVRKTLGPARRTLGRRTLPTYLTFLLLTLLGAVAVYLCTFSALRHLAQPRVWPTFLLGQLGLFLLLFTRFWQRAAETVHYQNVNPIIQRAPIFAPPISRANPVPPPPLEPQMTPTTHYASAIPLPDPLHDPLSPVLPGPDPDPFPQPDPGLDPVPNPEPISPSLTSPDPGVFHHDVPPKKDLLN</sequence>
<feature type="transmembrane region" description="Helical" evidence="2">
    <location>
        <begin position="227"/>
        <end position="248"/>
    </location>
</feature>
<accession>A0A4Q0T1E6</accession>
<protein>
    <submittedName>
        <fullName evidence="3">Uncharacterized protein</fullName>
    </submittedName>
</protein>
<feature type="compositionally biased region" description="Pro residues" evidence="1">
    <location>
        <begin position="343"/>
        <end position="369"/>
    </location>
</feature>
<feature type="transmembrane region" description="Helical" evidence="2">
    <location>
        <begin position="80"/>
        <end position="102"/>
    </location>
</feature>
<name>A0A4Q0T1E6_9BACT</name>
<keyword evidence="4" id="KW-1185">Reference proteome</keyword>
<evidence type="ECO:0000313" key="4">
    <source>
        <dbReference type="Proteomes" id="UP000289437"/>
    </source>
</evidence>
<feature type="transmembrane region" description="Helical" evidence="2">
    <location>
        <begin position="122"/>
        <end position="145"/>
    </location>
</feature>
<dbReference type="EMBL" id="RDSM01000001">
    <property type="protein sequence ID" value="RXH57455.1"/>
    <property type="molecule type" value="Genomic_DNA"/>
</dbReference>
<feature type="transmembrane region" description="Helical" evidence="2">
    <location>
        <begin position="20"/>
        <end position="41"/>
    </location>
</feature>
<keyword evidence="2" id="KW-1133">Transmembrane helix</keyword>
<reference evidence="4" key="2">
    <citation type="submission" date="2019-02" db="EMBL/GenBank/DDBJ databases">
        <title>Granulicella sibirica sp. nov., a psychrotolerant acidobacterium isolated from an organic soil layer in forested tundra, West Siberia.</title>
        <authorList>
            <person name="Oshkin I.Y."/>
            <person name="Kulichevskaya I.S."/>
            <person name="Rijpstra W.I.C."/>
            <person name="Sinninghe Damste J.S."/>
            <person name="Rakitin A.L."/>
            <person name="Ravin N.V."/>
            <person name="Dedysh S.N."/>
        </authorList>
    </citation>
    <scope>NUCLEOTIDE SEQUENCE [LARGE SCALE GENOMIC DNA]</scope>
    <source>
        <strain evidence="4">AF10</strain>
    </source>
</reference>
<gene>
    <name evidence="3" type="ORF">GRAN_0765</name>
</gene>
<dbReference type="AlphaFoldDB" id="A0A4Q0T1E6"/>
<dbReference type="Proteomes" id="UP000289437">
    <property type="component" value="Unassembled WGS sequence"/>
</dbReference>
<feature type="transmembrane region" description="Helical" evidence="2">
    <location>
        <begin position="166"/>
        <end position="187"/>
    </location>
</feature>
<feature type="compositionally biased region" description="Basic and acidic residues" evidence="1">
    <location>
        <begin position="380"/>
        <end position="393"/>
    </location>
</feature>
<dbReference type="RefSeq" id="WP_128911622.1">
    <property type="nucleotide sequence ID" value="NZ_RDSM01000001.1"/>
</dbReference>